<evidence type="ECO:0000313" key="2">
    <source>
        <dbReference type="EMBL" id="RBP78295.1"/>
    </source>
</evidence>
<dbReference type="Proteomes" id="UP000252792">
    <property type="component" value="Unassembled WGS sequence"/>
</dbReference>
<dbReference type="OrthoDB" id="7991996at2"/>
<name>A0A366IWT8_9GAMM</name>
<protein>
    <submittedName>
        <fullName evidence="2">PAS domain S-box-containing protein</fullName>
    </submittedName>
</protein>
<dbReference type="SUPFAM" id="SSF55785">
    <property type="entry name" value="PYP-like sensor domain (PAS domain)"/>
    <property type="match status" value="1"/>
</dbReference>
<gene>
    <name evidence="2" type="ORF">DFP80_12031</name>
</gene>
<proteinExistence type="predicted"/>
<dbReference type="InterPro" id="IPR000014">
    <property type="entry name" value="PAS"/>
</dbReference>
<organism evidence="2 3">
    <name type="scientific">Marinomonas rhizomae</name>
    <dbReference type="NCBI Taxonomy" id="491948"/>
    <lineage>
        <taxon>Bacteria</taxon>
        <taxon>Pseudomonadati</taxon>
        <taxon>Pseudomonadota</taxon>
        <taxon>Gammaproteobacteria</taxon>
        <taxon>Oceanospirillales</taxon>
        <taxon>Oceanospirillaceae</taxon>
        <taxon>Marinomonas</taxon>
    </lineage>
</organism>
<keyword evidence="3" id="KW-1185">Reference proteome</keyword>
<accession>A0A366IWT8</accession>
<evidence type="ECO:0000313" key="3">
    <source>
        <dbReference type="Proteomes" id="UP000252792"/>
    </source>
</evidence>
<dbReference type="Pfam" id="PF13426">
    <property type="entry name" value="PAS_9"/>
    <property type="match status" value="1"/>
</dbReference>
<dbReference type="NCBIfam" id="TIGR00229">
    <property type="entry name" value="sensory_box"/>
    <property type="match status" value="1"/>
</dbReference>
<sequence>MLSLVANETDNAVIITNASGLIEYVNQGFERLTGYEMAEVRGKNFTRS</sequence>
<dbReference type="InterPro" id="IPR035965">
    <property type="entry name" value="PAS-like_dom_sf"/>
</dbReference>
<dbReference type="RefSeq" id="WP_113918449.1">
    <property type="nucleotide sequence ID" value="NZ_QNSE01000020.1"/>
</dbReference>
<dbReference type="EMBL" id="QNSE01000020">
    <property type="protein sequence ID" value="RBP78295.1"/>
    <property type="molecule type" value="Genomic_DNA"/>
</dbReference>
<evidence type="ECO:0000259" key="1">
    <source>
        <dbReference type="PROSITE" id="PS50112"/>
    </source>
</evidence>
<feature type="domain" description="PAS" evidence="1">
    <location>
        <begin position="1"/>
        <end position="48"/>
    </location>
</feature>
<reference evidence="2 3" key="1">
    <citation type="submission" date="2018-06" db="EMBL/GenBank/DDBJ databases">
        <title>Genomic Encyclopedia of Type Strains, Phase III (KMG-III): the genomes of soil and plant-associated and newly described type strains.</title>
        <authorList>
            <person name="Whitman W."/>
        </authorList>
    </citation>
    <scope>NUCLEOTIDE SEQUENCE [LARGE SCALE GENOMIC DNA]</scope>
    <source>
        <strain evidence="2 3">CECT 7377</strain>
    </source>
</reference>
<dbReference type="CDD" id="cd00130">
    <property type="entry name" value="PAS"/>
    <property type="match status" value="1"/>
</dbReference>
<dbReference type="AlphaFoldDB" id="A0A366IWT8"/>
<comment type="caution">
    <text evidence="2">The sequence shown here is derived from an EMBL/GenBank/DDBJ whole genome shotgun (WGS) entry which is preliminary data.</text>
</comment>
<dbReference type="Gene3D" id="3.30.450.20">
    <property type="entry name" value="PAS domain"/>
    <property type="match status" value="1"/>
</dbReference>
<dbReference type="PROSITE" id="PS50112">
    <property type="entry name" value="PAS"/>
    <property type="match status" value="1"/>
</dbReference>